<dbReference type="Proteomes" id="UP000007962">
    <property type="component" value="Chromosome"/>
</dbReference>
<keyword evidence="1" id="KW-0472">Membrane</keyword>
<dbReference type="HOGENOM" id="CLU_2894942_0_0_11"/>
<sequence length="62" mass="6316">MGRVVGTVVLAVLAGWGAGTLALLFLSMLGRIAPVHLVLVAGLGVAAAALVVRRRRRTAPAE</sequence>
<dbReference type="KEGG" id="bcv:Bcav_2884"/>
<feature type="transmembrane region" description="Helical" evidence="1">
    <location>
        <begin position="32"/>
        <end position="52"/>
    </location>
</feature>
<name>C5BZ14_BEUC1</name>
<keyword evidence="3" id="KW-1185">Reference proteome</keyword>
<evidence type="ECO:0000256" key="1">
    <source>
        <dbReference type="SAM" id="Phobius"/>
    </source>
</evidence>
<proteinExistence type="predicted"/>
<evidence type="ECO:0000313" key="3">
    <source>
        <dbReference type="Proteomes" id="UP000007962"/>
    </source>
</evidence>
<keyword evidence="1" id="KW-0812">Transmembrane</keyword>
<evidence type="ECO:0000313" key="2">
    <source>
        <dbReference type="EMBL" id="ACQ81129.1"/>
    </source>
</evidence>
<dbReference type="AlphaFoldDB" id="C5BZ14"/>
<dbReference type="RefSeq" id="WP_015883369.1">
    <property type="nucleotide sequence ID" value="NC_012669.1"/>
</dbReference>
<protein>
    <submittedName>
        <fullName evidence="2">Uncharacterized protein</fullName>
    </submittedName>
</protein>
<keyword evidence="1" id="KW-1133">Transmembrane helix</keyword>
<reference evidence="2 3" key="1">
    <citation type="journal article" date="2009" name="Stand. Genomic Sci.">
        <title>Complete genome sequence of Beutenbergia cavernae type strain (HKI 0122).</title>
        <authorList>
            <person name="Land M."/>
            <person name="Pukall R."/>
            <person name="Abt B."/>
            <person name="Goker M."/>
            <person name="Rohde M."/>
            <person name="Glavina Del Rio T."/>
            <person name="Tice H."/>
            <person name="Copeland A."/>
            <person name="Cheng J.F."/>
            <person name="Lucas S."/>
            <person name="Chen F."/>
            <person name="Nolan M."/>
            <person name="Bruce D."/>
            <person name="Goodwin L."/>
            <person name="Pitluck S."/>
            <person name="Ivanova N."/>
            <person name="Mavromatis K."/>
            <person name="Ovchinnikova G."/>
            <person name="Pati A."/>
            <person name="Chen A."/>
            <person name="Palaniappan K."/>
            <person name="Hauser L."/>
            <person name="Chang Y.J."/>
            <person name="Jefferies C.C."/>
            <person name="Saunders E."/>
            <person name="Brettin T."/>
            <person name="Detter J.C."/>
            <person name="Han C."/>
            <person name="Chain P."/>
            <person name="Bristow J."/>
            <person name="Eisen J.A."/>
            <person name="Markowitz V."/>
            <person name="Hugenholtz P."/>
            <person name="Kyrpides N.C."/>
            <person name="Klenk H.P."/>
            <person name="Lapidus A."/>
        </authorList>
    </citation>
    <scope>NUCLEOTIDE SEQUENCE [LARGE SCALE GENOMIC DNA]</scope>
    <source>
        <strain evidence="3">ATCC BAA-8 / DSM 12333 / NBRC 16432</strain>
    </source>
</reference>
<gene>
    <name evidence="2" type="ordered locus">Bcav_2884</name>
</gene>
<dbReference type="EMBL" id="CP001618">
    <property type="protein sequence ID" value="ACQ81129.1"/>
    <property type="molecule type" value="Genomic_DNA"/>
</dbReference>
<accession>C5BZ14</accession>
<organism evidence="2 3">
    <name type="scientific">Beutenbergia cavernae (strain ATCC BAA-8 / DSM 12333 / CCUG 43141 / JCM 11478 / NBRC 16432 / NCIMB 13614 / HKI 0122)</name>
    <dbReference type="NCBI Taxonomy" id="471853"/>
    <lineage>
        <taxon>Bacteria</taxon>
        <taxon>Bacillati</taxon>
        <taxon>Actinomycetota</taxon>
        <taxon>Actinomycetes</taxon>
        <taxon>Micrococcales</taxon>
        <taxon>Beutenbergiaceae</taxon>
        <taxon>Beutenbergia</taxon>
    </lineage>
</organism>